<reference evidence="3" key="2">
    <citation type="submission" date="2022-05" db="EMBL/GenBank/DDBJ databases">
        <authorList>
            <person name="Kim J.-S."/>
            <person name="Lee K."/>
            <person name="Suh M."/>
            <person name="Eom M."/>
            <person name="Kim J.-S."/>
            <person name="Kim D.-S."/>
            <person name="Ko S.-H."/>
            <person name="Shin Y."/>
            <person name="Lee J.-S."/>
        </authorList>
    </citation>
    <scope>NUCLEOTIDE SEQUENCE</scope>
    <source>
        <strain evidence="3">N237</strain>
    </source>
</reference>
<sequence>MTTIVTPSGEDLAALLDQVWTTYIGEELAVLHTEPVDGGPAPLGAPAEQILLALISISGTWNGHLTVRTLRDVAQGAATVMFDLPVEEVGDAEISDVLGEVANVIGGNVKAMLPEPSMLSLPQVVAGGGTVSLPATELAATAQLDWRTLPIIVSLWRASDSPEGR</sequence>
<dbReference type="RefSeq" id="WP_249773478.1">
    <property type="nucleotide sequence ID" value="NZ_CP097332.1"/>
</dbReference>
<dbReference type="Pfam" id="PF13690">
    <property type="entry name" value="CheX"/>
    <property type="match status" value="1"/>
</dbReference>
<keyword evidence="4" id="KW-1185">Reference proteome</keyword>
<dbReference type="EMBL" id="CP097332">
    <property type="protein sequence ID" value="UQX89582.1"/>
    <property type="molecule type" value="Genomic_DNA"/>
</dbReference>
<evidence type="ECO:0000313" key="4">
    <source>
        <dbReference type="Proteomes" id="UP001056336"/>
    </source>
</evidence>
<feature type="domain" description="Chemotaxis phosphatase CheX-like" evidence="2">
    <location>
        <begin position="53"/>
        <end position="130"/>
    </location>
</feature>
<dbReference type="InterPro" id="IPR028976">
    <property type="entry name" value="CheC-like_sf"/>
</dbReference>
<dbReference type="InterPro" id="IPR028051">
    <property type="entry name" value="CheX-like_dom"/>
</dbReference>
<evidence type="ECO:0000313" key="3">
    <source>
        <dbReference type="EMBL" id="UQX89582.1"/>
    </source>
</evidence>
<name>A0ABY4R222_9ACTN</name>
<dbReference type="SUPFAM" id="SSF103039">
    <property type="entry name" value="CheC-like"/>
    <property type="match status" value="1"/>
</dbReference>
<evidence type="ECO:0000259" key="2">
    <source>
        <dbReference type="Pfam" id="PF13690"/>
    </source>
</evidence>
<accession>A0ABY4R222</accession>
<gene>
    <name evidence="3" type="ORF">M6D93_06135</name>
</gene>
<dbReference type="Gene3D" id="3.40.1550.10">
    <property type="entry name" value="CheC-like"/>
    <property type="match status" value="1"/>
</dbReference>
<protein>
    <submittedName>
        <fullName evidence="3">Chemotaxis protein CheX</fullName>
    </submittedName>
</protein>
<dbReference type="Proteomes" id="UP001056336">
    <property type="component" value="Chromosome"/>
</dbReference>
<proteinExistence type="predicted"/>
<reference evidence="3" key="1">
    <citation type="journal article" date="2018" name="Int. J. Syst. Evol. Microbiol.">
        <title>Jatrophihabitans telluris sp. nov., isolated from sediment soil of lava forest wetlands and the emended description of the genus Jatrophihabitans.</title>
        <authorList>
            <person name="Lee K.C."/>
            <person name="Suh M.K."/>
            <person name="Eom M.K."/>
            <person name="Kim K.K."/>
            <person name="Kim J.S."/>
            <person name="Kim D.S."/>
            <person name="Ko S.H."/>
            <person name="Shin Y.K."/>
            <person name="Lee J.S."/>
        </authorList>
    </citation>
    <scope>NUCLEOTIDE SEQUENCE</scope>
    <source>
        <strain evidence="3">N237</strain>
    </source>
</reference>
<evidence type="ECO:0000256" key="1">
    <source>
        <dbReference type="ARBA" id="ARBA00022500"/>
    </source>
</evidence>
<organism evidence="3 4">
    <name type="scientific">Jatrophihabitans telluris</name>
    <dbReference type="NCBI Taxonomy" id="2038343"/>
    <lineage>
        <taxon>Bacteria</taxon>
        <taxon>Bacillati</taxon>
        <taxon>Actinomycetota</taxon>
        <taxon>Actinomycetes</taxon>
        <taxon>Jatrophihabitantales</taxon>
        <taxon>Jatrophihabitantaceae</taxon>
        <taxon>Jatrophihabitans</taxon>
    </lineage>
</organism>
<keyword evidence="1" id="KW-0145">Chemotaxis</keyword>